<reference evidence="2" key="2">
    <citation type="submission" date="2015-08" db="UniProtKB">
        <authorList>
            <consortium name="WormBaseParasite"/>
        </authorList>
    </citation>
    <scope>IDENTIFICATION</scope>
</reference>
<reference evidence="1" key="1">
    <citation type="submission" date="2014-07" db="EMBL/GenBank/DDBJ databases">
        <authorList>
            <person name="Martin A.A"/>
            <person name="De Silva N."/>
        </authorList>
    </citation>
    <scope>NUCLEOTIDE SEQUENCE</scope>
</reference>
<protein>
    <submittedName>
        <fullName evidence="2">YopX domain-containing protein</fullName>
    </submittedName>
</protein>
<evidence type="ECO:0000313" key="1">
    <source>
        <dbReference type="Proteomes" id="UP000035680"/>
    </source>
</evidence>
<keyword evidence="1" id="KW-1185">Reference proteome</keyword>
<dbReference type="WBParaSite" id="SVE_0020400.1">
    <property type="protein sequence ID" value="SVE_0020400.1"/>
    <property type="gene ID" value="SVE_0020400"/>
</dbReference>
<accession>A0A0K0EUL0</accession>
<dbReference type="AlphaFoldDB" id="A0A0K0EUL0"/>
<dbReference type="Proteomes" id="UP000035680">
    <property type="component" value="Unassembled WGS sequence"/>
</dbReference>
<sequence length="161" mass="18849">MLLVKLTELKGIFYLKFATNDMIFRLDEFTIDGHNFPLILCSYKNWLGKYSTTNFVSYEKAGIEFSSLREHQILLPDYPRKDDVDVFICGCIVFEDGSQLTIGHEIEIKDYCSTGSIRSIIDIQHIWKCSKGEDATDYYYFIHSYNVNKSQNEINHKRFSE</sequence>
<organism evidence="1 2">
    <name type="scientific">Strongyloides venezuelensis</name>
    <name type="common">Threadworm</name>
    <dbReference type="NCBI Taxonomy" id="75913"/>
    <lineage>
        <taxon>Eukaryota</taxon>
        <taxon>Metazoa</taxon>
        <taxon>Ecdysozoa</taxon>
        <taxon>Nematoda</taxon>
        <taxon>Chromadorea</taxon>
        <taxon>Rhabditida</taxon>
        <taxon>Tylenchina</taxon>
        <taxon>Panagrolaimomorpha</taxon>
        <taxon>Strongyloidoidea</taxon>
        <taxon>Strongyloididae</taxon>
        <taxon>Strongyloides</taxon>
    </lineage>
</organism>
<name>A0A0K0EUL0_STRVS</name>
<evidence type="ECO:0000313" key="2">
    <source>
        <dbReference type="WBParaSite" id="SVE_0020400.1"/>
    </source>
</evidence>
<proteinExistence type="predicted"/>